<dbReference type="Proteomes" id="UP000823786">
    <property type="component" value="Unassembled WGS sequence"/>
</dbReference>
<dbReference type="EMBL" id="JAGGJV010000012">
    <property type="protein sequence ID" value="MBP1861960.1"/>
    <property type="molecule type" value="Genomic_DNA"/>
</dbReference>
<gene>
    <name evidence="2" type="ORF">J2Z75_005489</name>
</gene>
<evidence type="ECO:0000313" key="3">
    <source>
        <dbReference type="Proteomes" id="UP000823786"/>
    </source>
</evidence>
<evidence type="ECO:0008006" key="4">
    <source>
        <dbReference type="Google" id="ProtNLM"/>
    </source>
</evidence>
<evidence type="ECO:0000256" key="1">
    <source>
        <dbReference type="SAM" id="MobiDB-lite"/>
    </source>
</evidence>
<protein>
    <recommendedName>
        <fullName evidence="4">Anti-sigma factor NepR domain-containing protein</fullName>
    </recommendedName>
</protein>
<accession>A0ABS4EVH3</accession>
<comment type="caution">
    <text evidence="2">The sequence shown here is derived from an EMBL/GenBank/DDBJ whole genome shotgun (WGS) entry which is preliminary data.</text>
</comment>
<dbReference type="RefSeq" id="WP_209856806.1">
    <property type="nucleotide sequence ID" value="NZ_JAGGJV010000012.1"/>
</dbReference>
<name>A0ABS4EVH3_9HYPH</name>
<feature type="region of interest" description="Disordered" evidence="1">
    <location>
        <begin position="1"/>
        <end position="25"/>
    </location>
</feature>
<organism evidence="2 3">
    <name type="scientific">Rhizobium herbae</name>
    <dbReference type="NCBI Taxonomy" id="508661"/>
    <lineage>
        <taxon>Bacteria</taxon>
        <taxon>Pseudomonadati</taxon>
        <taxon>Pseudomonadota</taxon>
        <taxon>Alphaproteobacteria</taxon>
        <taxon>Hyphomicrobiales</taxon>
        <taxon>Rhizobiaceae</taxon>
        <taxon>Rhizobium/Agrobacterium group</taxon>
        <taxon>Rhizobium</taxon>
    </lineage>
</organism>
<reference evidence="2 3" key="1">
    <citation type="submission" date="2021-03" db="EMBL/GenBank/DDBJ databases">
        <title>Genomic Encyclopedia of Type Strains, Phase IV (KMG-IV): sequencing the most valuable type-strain genomes for metagenomic binning, comparative biology and taxonomic classification.</title>
        <authorList>
            <person name="Goeker M."/>
        </authorList>
    </citation>
    <scope>NUCLEOTIDE SEQUENCE [LARGE SCALE GENOMIC DNA]</scope>
    <source>
        <strain evidence="2 3">DSM 26427</strain>
    </source>
</reference>
<sequence length="69" mass="7687">MTVSTTNIWKSAAAAARQPKHMREKNLHVGRTLRDLYFTDDMPAPDGKFSDLLSQLDAAEKPCSGRDHS</sequence>
<keyword evidence="3" id="KW-1185">Reference proteome</keyword>
<proteinExistence type="predicted"/>
<evidence type="ECO:0000313" key="2">
    <source>
        <dbReference type="EMBL" id="MBP1861960.1"/>
    </source>
</evidence>